<organism evidence="1 2">
    <name type="scientific">Haematococcus lacustris</name>
    <name type="common">Green alga</name>
    <name type="synonym">Haematococcus pluvialis</name>
    <dbReference type="NCBI Taxonomy" id="44745"/>
    <lineage>
        <taxon>Eukaryota</taxon>
        <taxon>Viridiplantae</taxon>
        <taxon>Chlorophyta</taxon>
        <taxon>core chlorophytes</taxon>
        <taxon>Chlorophyceae</taxon>
        <taxon>CS clade</taxon>
        <taxon>Chlamydomonadales</taxon>
        <taxon>Haematococcaceae</taxon>
        <taxon>Haematococcus</taxon>
    </lineage>
</organism>
<proteinExistence type="predicted"/>
<gene>
    <name evidence="1" type="ORF">HaLaN_27978</name>
</gene>
<reference evidence="1 2" key="1">
    <citation type="submission" date="2020-02" db="EMBL/GenBank/DDBJ databases">
        <title>Draft genome sequence of Haematococcus lacustris strain NIES-144.</title>
        <authorList>
            <person name="Morimoto D."/>
            <person name="Nakagawa S."/>
            <person name="Yoshida T."/>
            <person name="Sawayama S."/>
        </authorList>
    </citation>
    <scope>NUCLEOTIDE SEQUENCE [LARGE SCALE GENOMIC DNA]</scope>
    <source>
        <strain evidence="1 2">NIES-144</strain>
    </source>
</reference>
<comment type="caution">
    <text evidence="1">The sequence shown here is derived from an EMBL/GenBank/DDBJ whole genome shotgun (WGS) entry which is preliminary data.</text>
</comment>
<evidence type="ECO:0000313" key="1">
    <source>
        <dbReference type="EMBL" id="GFH29336.1"/>
    </source>
</evidence>
<dbReference type="Proteomes" id="UP000485058">
    <property type="component" value="Unassembled WGS sequence"/>
</dbReference>
<keyword evidence="2" id="KW-1185">Reference proteome</keyword>
<evidence type="ECO:0000313" key="2">
    <source>
        <dbReference type="Proteomes" id="UP000485058"/>
    </source>
</evidence>
<accession>A0A6A0A9M3</accession>
<protein>
    <submittedName>
        <fullName evidence="1">Uncharacterized protein</fullName>
    </submittedName>
</protein>
<name>A0A6A0A9M3_HAELA</name>
<sequence length="131" mass="12933">MTSATARHPTKDVVLSTSADVVLTVVGGAEALAANAPLLCQGITDLAAQAATALMASGTTAQVINGRGGCSLSSLTPGTATILADGSHGTLGGVAMFASLTLLVMRRTRSWSGGETAHVKPESTVSGLCPP</sequence>
<dbReference type="EMBL" id="BLLF01004296">
    <property type="protein sequence ID" value="GFH29336.1"/>
    <property type="molecule type" value="Genomic_DNA"/>
</dbReference>
<dbReference type="AlphaFoldDB" id="A0A6A0A9M3"/>